<sequence length="87" mass="10186">MVITNSKNEIFELEASFFKHALQKDAHVFKGCWWQEEDEVREAFAQFGLDTYSLEKDGLLSLVSFSKLYQRGAIYAFTELSLKYTLY</sequence>
<gene>
    <name evidence="1" type="ORF">MAMMFC1_03275</name>
</gene>
<keyword evidence="2" id="KW-1185">Reference proteome</keyword>
<evidence type="ECO:0000313" key="2">
    <source>
        <dbReference type="Proteomes" id="UP000276437"/>
    </source>
</evidence>
<dbReference type="AlphaFoldDB" id="A0A348AND2"/>
<evidence type="ECO:0000313" key="1">
    <source>
        <dbReference type="EMBL" id="BBB92580.1"/>
    </source>
</evidence>
<dbReference type="Proteomes" id="UP000276437">
    <property type="component" value="Chromosome"/>
</dbReference>
<name>A0A348AND2_9FIRM</name>
<protein>
    <submittedName>
        <fullName evidence="1">Uncharacterized protein</fullName>
    </submittedName>
</protein>
<organism evidence="1 2">
    <name type="scientific">Methylomusa anaerophila</name>
    <dbReference type="NCBI Taxonomy" id="1930071"/>
    <lineage>
        <taxon>Bacteria</taxon>
        <taxon>Bacillati</taxon>
        <taxon>Bacillota</taxon>
        <taxon>Negativicutes</taxon>
        <taxon>Selenomonadales</taxon>
        <taxon>Sporomusaceae</taxon>
        <taxon>Methylomusa</taxon>
    </lineage>
</organism>
<accession>A0A348AND2</accession>
<proteinExistence type="predicted"/>
<dbReference type="KEGG" id="mana:MAMMFC1_03275"/>
<reference evidence="1 2" key="1">
    <citation type="journal article" date="2018" name="Int. J. Syst. Evol. Microbiol.">
        <title>Methylomusa anaerophila gen. nov., sp. nov., an anaerobic methanol-utilizing bacterium isolated from a microbial fuel cell.</title>
        <authorList>
            <person name="Amano N."/>
            <person name="Yamamuro A."/>
            <person name="Miyahara M."/>
            <person name="Kouzuma A."/>
            <person name="Abe T."/>
            <person name="Watanabe K."/>
        </authorList>
    </citation>
    <scope>NUCLEOTIDE SEQUENCE [LARGE SCALE GENOMIC DNA]</scope>
    <source>
        <strain evidence="1 2">MMFC1</strain>
    </source>
</reference>
<dbReference type="EMBL" id="AP018449">
    <property type="protein sequence ID" value="BBB92580.1"/>
    <property type="molecule type" value="Genomic_DNA"/>
</dbReference>